<accession>A0AAV1T9M5</accession>
<dbReference type="AlphaFoldDB" id="A0AAV1T9M5"/>
<evidence type="ECO:0000313" key="4">
    <source>
        <dbReference type="Proteomes" id="UP001162060"/>
    </source>
</evidence>
<evidence type="ECO:0000256" key="2">
    <source>
        <dbReference type="SAM" id="Phobius"/>
    </source>
</evidence>
<sequence length="457" mass="51378">MPSDAGLGSKEEDDAQLNERISKAHSELSKLHRKIIVGKSDRESNGPARRTRSRTLRPSPLDVDHGTSRERLKQQKQQQHKEQQPDLPVAKDAIRSDRMRLAELSDEQLKWPSVEKDAGTAPSAFLIPRAKRRPVDCIQMATFPRPPPTTTTTTDSTPIATTAKDLRGCSADGAQQALQCDDVTDDEALEGERRTRTTNGRVADTGDVRRSDELLDGKRGGNPKTHEELHTYVRQMEETIAQLVQQKDELVQNQVEFDKHASGIFPSLENLNQQLTQLVQGKLLHSRQSHTDNDQDPDHNDVATLHDDMLDELRVQREQLSELEADGKRRKYDAELQEQSRAIEISQIKADVISVIANGKMRDERAELMSDALQKVEQEMQEAVKSMVQRYQLLDKRVSQLQTAVHVPQVTEGSKTQWNTLRFLVTILLLGAIPAALGFLIVSSRDCGIMARCHPLI</sequence>
<dbReference type="EMBL" id="CAKLBY020000035">
    <property type="protein sequence ID" value="CAK7910281.1"/>
    <property type="molecule type" value="Genomic_DNA"/>
</dbReference>
<evidence type="ECO:0000256" key="1">
    <source>
        <dbReference type="SAM" id="MobiDB-lite"/>
    </source>
</evidence>
<keyword evidence="2" id="KW-0472">Membrane</keyword>
<feature type="region of interest" description="Disordered" evidence="1">
    <location>
        <begin position="1"/>
        <end position="92"/>
    </location>
</feature>
<reference evidence="3" key="1">
    <citation type="submission" date="2024-01" db="EMBL/GenBank/DDBJ databases">
        <authorList>
            <person name="Webb A."/>
        </authorList>
    </citation>
    <scope>NUCLEOTIDE SEQUENCE</scope>
    <source>
        <strain evidence="3">Pm1</strain>
    </source>
</reference>
<protein>
    <recommendedName>
        <fullName evidence="5">Transmembrane protein</fullName>
    </recommendedName>
</protein>
<name>A0AAV1T9M5_9STRA</name>
<evidence type="ECO:0008006" key="5">
    <source>
        <dbReference type="Google" id="ProtNLM"/>
    </source>
</evidence>
<comment type="caution">
    <text evidence="3">The sequence shown here is derived from an EMBL/GenBank/DDBJ whole genome shotgun (WGS) entry which is preliminary data.</text>
</comment>
<keyword evidence="2" id="KW-1133">Transmembrane helix</keyword>
<organism evidence="3 4">
    <name type="scientific">Peronospora matthiolae</name>
    <dbReference type="NCBI Taxonomy" id="2874970"/>
    <lineage>
        <taxon>Eukaryota</taxon>
        <taxon>Sar</taxon>
        <taxon>Stramenopiles</taxon>
        <taxon>Oomycota</taxon>
        <taxon>Peronosporomycetes</taxon>
        <taxon>Peronosporales</taxon>
        <taxon>Peronosporaceae</taxon>
        <taxon>Peronospora</taxon>
    </lineage>
</organism>
<dbReference type="Proteomes" id="UP001162060">
    <property type="component" value="Unassembled WGS sequence"/>
</dbReference>
<gene>
    <name evidence="3" type="ORF">PM001_LOCUS4105</name>
</gene>
<evidence type="ECO:0000313" key="3">
    <source>
        <dbReference type="EMBL" id="CAK7910281.1"/>
    </source>
</evidence>
<feature type="compositionally biased region" description="Basic and acidic residues" evidence="1">
    <location>
        <begin position="62"/>
        <end position="84"/>
    </location>
</feature>
<feature type="transmembrane region" description="Helical" evidence="2">
    <location>
        <begin position="421"/>
        <end position="442"/>
    </location>
</feature>
<feature type="compositionally biased region" description="Basic and acidic residues" evidence="1">
    <location>
        <begin position="20"/>
        <end position="30"/>
    </location>
</feature>
<proteinExistence type="predicted"/>
<keyword evidence="2" id="KW-0812">Transmembrane</keyword>